<evidence type="ECO:0000256" key="3">
    <source>
        <dbReference type="ARBA" id="ARBA00022475"/>
    </source>
</evidence>
<evidence type="ECO:0000256" key="7">
    <source>
        <dbReference type="SAM" id="Phobius"/>
    </source>
</evidence>
<feature type="transmembrane region" description="Helical" evidence="7">
    <location>
        <begin position="391"/>
        <end position="410"/>
    </location>
</feature>
<keyword evidence="3" id="KW-1003">Cell membrane</keyword>
<comment type="subcellular location">
    <subcellularLocation>
        <location evidence="1">Cell membrane</location>
        <topology evidence="1">Multi-pass membrane protein</topology>
    </subcellularLocation>
</comment>
<evidence type="ECO:0000313" key="9">
    <source>
        <dbReference type="Proteomes" id="UP000473699"/>
    </source>
</evidence>
<accession>A0A6L5YDC9</accession>
<proteinExistence type="predicted"/>
<dbReference type="AlphaFoldDB" id="A0A6L5YDC9"/>
<evidence type="ECO:0000256" key="1">
    <source>
        <dbReference type="ARBA" id="ARBA00004651"/>
    </source>
</evidence>
<feature type="transmembrane region" description="Helical" evidence="7">
    <location>
        <begin position="141"/>
        <end position="160"/>
    </location>
</feature>
<keyword evidence="9" id="KW-1185">Reference proteome</keyword>
<feature type="transmembrane region" description="Helical" evidence="7">
    <location>
        <begin position="353"/>
        <end position="371"/>
    </location>
</feature>
<feature type="transmembrane region" description="Helical" evidence="7">
    <location>
        <begin position="199"/>
        <end position="219"/>
    </location>
</feature>
<evidence type="ECO:0000313" key="8">
    <source>
        <dbReference type="EMBL" id="MST56210.1"/>
    </source>
</evidence>
<dbReference type="PIRSF" id="PIRSF006603">
    <property type="entry name" value="DinF"/>
    <property type="match status" value="1"/>
</dbReference>
<dbReference type="CDD" id="cd13138">
    <property type="entry name" value="MATE_yoeA_like"/>
    <property type="match status" value="1"/>
</dbReference>
<keyword evidence="2" id="KW-0813">Transport</keyword>
<dbReference type="PANTHER" id="PTHR43549">
    <property type="entry name" value="MULTIDRUG RESISTANCE PROTEIN YPNP-RELATED"/>
    <property type="match status" value="1"/>
</dbReference>
<dbReference type="GO" id="GO:0042910">
    <property type="term" value="F:xenobiotic transmembrane transporter activity"/>
    <property type="evidence" value="ECO:0007669"/>
    <property type="project" value="InterPro"/>
</dbReference>
<feature type="transmembrane region" description="Helical" evidence="7">
    <location>
        <begin position="422"/>
        <end position="442"/>
    </location>
</feature>
<name>A0A6L5YDC9_9BACT</name>
<dbReference type="PANTHER" id="PTHR43549:SF3">
    <property type="entry name" value="MULTIDRUG RESISTANCE PROTEIN YPNP-RELATED"/>
    <property type="match status" value="1"/>
</dbReference>
<evidence type="ECO:0000256" key="2">
    <source>
        <dbReference type="ARBA" id="ARBA00022448"/>
    </source>
</evidence>
<dbReference type="EMBL" id="VUNH01000010">
    <property type="protein sequence ID" value="MST56210.1"/>
    <property type="molecule type" value="Genomic_DNA"/>
</dbReference>
<evidence type="ECO:0000256" key="4">
    <source>
        <dbReference type="ARBA" id="ARBA00022692"/>
    </source>
</evidence>
<feature type="transmembrane region" description="Helical" evidence="7">
    <location>
        <begin position="322"/>
        <end position="341"/>
    </location>
</feature>
<gene>
    <name evidence="8" type="ORF">FYJ74_09225</name>
</gene>
<comment type="caution">
    <text evidence="8">The sequence shown here is derived from an EMBL/GenBank/DDBJ whole genome shotgun (WGS) entry which is preliminary data.</text>
</comment>
<dbReference type="InterPro" id="IPR048279">
    <property type="entry name" value="MdtK-like"/>
</dbReference>
<reference evidence="8 9" key="1">
    <citation type="submission" date="2019-08" db="EMBL/GenBank/DDBJ databases">
        <title>In-depth cultivation of the pig gut microbiome towards novel bacterial diversity and tailored functional studies.</title>
        <authorList>
            <person name="Wylensek D."/>
            <person name="Hitch T.C.A."/>
            <person name="Clavel T."/>
        </authorList>
    </citation>
    <scope>NUCLEOTIDE SEQUENCE [LARGE SCALE GENOMIC DNA]</scope>
    <source>
        <strain evidence="8 9">SM-530-WT-4B</strain>
    </source>
</reference>
<keyword evidence="5 7" id="KW-1133">Transmembrane helix</keyword>
<feature type="transmembrane region" description="Helical" evidence="7">
    <location>
        <begin position="172"/>
        <end position="193"/>
    </location>
</feature>
<feature type="transmembrane region" description="Helical" evidence="7">
    <location>
        <begin position="239"/>
        <end position="267"/>
    </location>
</feature>
<protein>
    <submittedName>
        <fullName evidence="8">MATE family efflux transporter</fullName>
    </submittedName>
</protein>
<dbReference type="GO" id="GO:0015297">
    <property type="term" value="F:antiporter activity"/>
    <property type="evidence" value="ECO:0007669"/>
    <property type="project" value="InterPro"/>
</dbReference>
<dbReference type="Pfam" id="PF01554">
    <property type="entry name" value="MatE"/>
    <property type="match status" value="2"/>
</dbReference>
<organism evidence="8 9">
    <name type="scientific">Pyramidobacter porci</name>
    <dbReference type="NCBI Taxonomy" id="2605789"/>
    <lineage>
        <taxon>Bacteria</taxon>
        <taxon>Thermotogati</taxon>
        <taxon>Synergistota</taxon>
        <taxon>Synergistia</taxon>
        <taxon>Synergistales</taxon>
        <taxon>Dethiosulfovibrionaceae</taxon>
        <taxon>Pyramidobacter</taxon>
    </lineage>
</organism>
<feature type="transmembrane region" description="Helical" evidence="7">
    <location>
        <begin position="287"/>
        <end position="310"/>
    </location>
</feature>
<feature type="transmembrane region" description="Helical" evidence="7">
    <location>
        <begin position="20"/>
        <end position="37"/>
    </location>
</feature>
<dbReference type="InterPro" id="IPR002528">
    <property type="entry name" value="MATE_fam"/>
</dbReference>
<sequence>MNFMERGNNRIVEGVIWKQLLVFFFPIMLGTFFQQLYNTVDAVVVGRYVGKVALAAVGGPTSTVIALLVGFFAGLSTGATVVIAQFYGADDPERTSRAVHTAMALALAAGAAMTALGVALAEWTLAKMQTPPDVMPYAVSYLRIYFAGIVPSLLYNMGSGILRAKGDSKRPFYLLAGGTVVNLAADLLLIVRYDCGVDGVAYATILSQGFCAAGVWWLLARESGPFRLELRKLRCDWLLLQNIIRIGLPTGIQATMYSFSNIIIQAVTNKFGVDVVAAWATLGKIDALYWMVMSAFGMALSTFSGQNFGARQYDRVIRSIRVCSLMAFVATGIIVTAFLSGGEFWFRIFTDDAQVIGQGLMLMRLMVPWYFSYVPVETISGGIRGTGDSLAPTAIMAVGVCAFRLAWMWLVVPSHWDIRVVAWSYPISWAQTAALFALYYFFSGWMKRSIARAGHLHAAV</sequence>
<feature type="transmembrane region" description="Helical" evidence="7">
    <location>
        <begin position="99"/>
        <end position="121"/>
    </location>
</feature>
<dbReference type="InterPro" id="IPR052031">
    <property type="entry name" value="Membrane_Transporter-Flippase"/>
</dbReference>
<evidence type="ECO:0000256" key="6">
    <source>
        <dbReference type="ARBA" id="ARBA00023136"/>
    </source>
</evidence>
<keyword evidence="6 7" id="KW-0472">Membrane</keyword>
<evidence type="ECO:0000256" key="5">
    <source>
        <dbReference type="ARBA" id="ARBA00022989"/>
    </source>
</evidence>
<dbReference type="NCBIfam" id="TIGR00797">
    <property type="entry name" value="matE"/>
    <property type="match status" value="1"/>
</dbReference>
<dbReference type="GO" id="GO:0005886">
    <property type="term" value="C:plasma membrane"/>
    <property type="evidence" value="ECO:0007669"/>
    <property type="project" value="UniProtKB-SubCell"/>
</dbReference>
<dbReference type="Proteomes" id="UP000473699">
    <property type="component" value="Unassembled WGS sequence"/>
</dbReference>
<keyword evidence="4 7" id="KW-0812">Transmembrane</keyword>